<protein>
    <submittedName>
        <fullName evidence="1">Uncharacterized protein</fullName>
    </submittedName>
</protein>
<name>A0AAU8KUE1_9VIRU</name>
<organism evidence="1">
    <name type="scientific">Pseudomonas phage vB_PaeP_FBPa39</name>
    <dbReference type="NCBI Taxonomy" id="3231239"/>
    <lineage>
        <taxon>Viruses</taxon>
    </lineage>
</organism>
<sequence length="64" mass="7531">MQLCEGLVMDLGNLWCLLGVHRYKILDGGPYEIRHKGRLVELCHYYDLRCDRCGDVHRKVVRSK</sequence>
<proteinExistence type="predicted"/>
<evidence type="ECO:0000313" key="1">
    <source>
        <dbReference type="EMBL" id="XCN26693.1"/>
    </source>
</evidence>
<reference evidence="1" key="1">
    <citation type="submission" date="2024-05" db="EMBL/GenBank/DDBJ databases">
        <title>Defense systems in Pseudomonas aeruginosa.</title>
        <authorList>
            <person name="van den Berg D.F."/>
            <person name="Costa R.A."/>
        </authorList>
    </citation>
    <scope>NUCLEOTIDE SEQUENCE</scope>
</reference>
<dbReference type="EMBL" id="PP813863">
    <property type="protein sequence ID" value="XCN26693.1"/>
    <property type="molecule type" value="Genomic_DNA"/>
</dbReference>
<accession>A0AAU8KUE1</accession>